<dbReference type="InterPro" id="IPR005119">
    <property type="entry name" value="LysR_subst-bd"/>
</dbReference>
<evidence type="ECO:0000313" key="6">
    <source>
        <dbReference type="EMBL" id="MBH3441415.1"/>
    </source>
</evidence>
<dbReference type="Gene3D" id="1.10.10.10">
    <property type="entry name" value="Winged helix-like DNA-binding domain superfamily/Winged helix DNA-binding domain"/>
    <property type="match status" value="1"/>
</dbReference>
<gene>
    <name evidence="6" type="ORF">I5Q09_22290</name>
</gene>
<evidence type="ECO:0000256" key="2">
    <source>
        <dbReference type="ARBA" id="ARBA00023015"/>
    </source>
</evidence>
<dbReference type="InterPro" id="IPR058163">
    <property type="entry name" value="LysR-type_TF_proteobact-type"/>
</dbReference>
<protein>
    <submittedName>
        <fullName evidence="6">LysR family transcriptional regulator</fullName>
    </submittedName>
</protein>
<dbReference type="SUPFAM" id="SSF53850">
    <property type="entry name" value="Periplasmic binding protein-like II"/>
    <property type="match status" value="1"/>
</dbReference>
<sequence>MRGSEYIELRAFAAVVEQGSFARAAAHLGMSASSLSQTIKSLETRLGARLLNRTTRSVAPSETGSRLLKRLLPTLAELDAMVLEVSAAGNEPAGRLRLNSTRVAAIHYLAPLIASFLEAYPRVQLDVVTDERLIDIVAEGYDAGIRLGERVEQDMVAVKLSGDLEMMVVASPAYLERYGIPGEPRDLKDHRCLSYRWPTDGSLYRWEFEQAGKALEVSIEGPLVVTEPEMLTRIALEGAGIAYLFGHQVKELIAEGKLIRLMEDWTPPFPGFYVYYPSRHHMAAPLRAFLNHVGAFSQ</sequence>
<dbReference type="Pfam" id="PF00126">
    <property type="entry name" value="HTH_1"/>
    <property type="match status" value="1"/>
</dbReference>
<accession>A0ABS0MXH2</accession>
<dbReference type="CDD" id="cd08474">
    <property type="entry name" value="PBP2_CrgA_like_5"/>
    <property type="match status" value="1"/>
</dbReference>
<evidence type="ECO:0000313" key="7">
    <source>
        <dbReference type="Proteomes" id="UP000638986"/>
    </source>
</evidence>
<evidence type="ECO:0000256" key="3">
    <source>
        <dbReference type="ARBA" id="ARBA00023125"/>
    </source>
</evidence>
<dbReference type="PROSITE" id="PS50931">
    <property type="entry name" value="HTH_LYSR"/>
    <property type="match status" value="1"/>
</dbReference>
<evidence type="ECO:0000256" key="4">
    <source>
        <dbReference type="ARBA" id="ARBA00023163"/>
    </source>
</evidence>
<proteinExistence type="inferred from homology"/>
<evidence type="ECO:0000256" key="1">
    <source>
        <dbReference type="ARBA" id="ARBA00009437"/>
    </source>
</evidence>
<dbReference type="InterPro" id="IPR036388">
    <property type="entry name" value="WH-like_DNA-bd_sf"/>
</dbReference>
<dbReference type="InterPro" id="IPR036390">
    <property type="entry name" value="WH_DNA-bd_sf"/>
</dbReference>
<dbReference type="PANTHER" id="PTHR30537:SF1">
    <property type="entry name" value="HTH-TYPE TRANSCRIPTIONAL REGULATOR PGRR"/>
    <property type="match status" value="1"/>
</dbReference>
<comment type="caution">
    <text evidence="6">The sequence shown here is derived from an EMBL/GenBank/DDBJ whole genome shotgun (WGS) entry which is preliminary data.</text>
</comment>
<evidence type="ECO:0000259" key="5">
    <source>
        <dbReference type="PROSITE" id="PS50931"/>
    </source>
</evidence>
<dbReference type="PANTHER" id="PTHR30537">
    <property type="entry name" value="HTH-TYPE TRANSCRIPTIONAL REGULATOR"/>
    <property type="match status" value="1"/>
</dbReference>
<comment type="similarity">
    <text evidence="1">Belongs to the LysR transcriptional regulatory family.</text>
</comment>
<dbReference type="InterPro" id="IPR000847">
    <property type="entry name" value="LysR_HTH_N"/>
</dbReference>
<reference evidence="6 7" key="1">
    <citation type="submission" date="2020-11" db="EMBL/GenBank/DDBJ databases">
        <title>Enhanced detection system for hospital associated transmission using whole genome sequencing surveillance.</title>
        <authorList>
            <person name="Harrison L.H."/>
            <person name="Van Tyne D."/>
            <person name="Marsh J.W."/>
            <person name="Griffith M.P."/>
            <person name="Snyder D.J."/>
            <person name="Cooper V.S."/>
            <person name="Mustapha M."/>
        </authorList>
    </citation>
    <scope>NUCLEOTIDE SEQUENCE [LARGE SCALE GENOMIC DNA]</scope>
    <source>
        <strain evidence="6 7">PSB00013</strain>
    </source>
</reference>
<feature type="domain" description="HTH lysR-type" evidence="5">
    <location>
        <begin position="9"/>
        <end position="61"/>
    </location>
</feature>
<keyword evidence="3" id="KW-0238">DNA-binding</keyword>
<keyword evidence="2" id="KW-0805">Transcription regulation</keyword>
<dbReference type="EMBL" id="JADTXM010000020">
    <property type="protein sequence ID" value="MBH3441415.1"/>
    <property type="molecule type" value="Genomic_DNA"/>
</dbReference>
<name>A0ABS0MXH2_PSELU</name>
<keyword evidence="4" id="KW-0804">Transcription</keyword>
<organism evidence="6 7">
    <name type="scientific">Pseudomonas luteola</name>
    <dbReference type="NCBI Taxonomy" id="47886"/>
    <lineage>
        <taxon>Bacteria</taxon>
        <taxon>Pseudomonadati</taxon>
        <taxon>Pseudomonadota</taxon>
        <taxon>Gammaproteobacteria</taxon>
        <taxon>Pseudomonadales</taxon>
        <taxon>Pseudomonadaceae</taxon>
        <taxon>Pseudomonas</taxon>
    </lineage>
</organism>
<dbReference type="RefSeq" id="WP_125913169.1">
    <property type="nucleotide sequence ID" value="NZ_JAAMQY010000011.1"/>
</dbReference>
<dbReference type="SUPFAM" id="SSF46785">
    <property type="entry name" value="Winged helix' DNA-binding domain"/>
    <property type="match status" value="1"/>
</dbReference>
<dbReference type="Gene3D" id="3.40.190.290">
    <property type="match status" value="1"/>
</dbReference>
<dbReference type="Proteomes" id="UP000638986">
    <property type="component" value="Unassembled WGS sequence"/>
</dbReference>
<dbReference type="Pfam" id="PF03466">
    <property type="entry name" value="LysR_substrate"/>
    <property type="match status" value="1"/>
</dbReference>